<organism evidence="4">
    <name type="scientific">marine sediment metagenome</name>
    <dbReference type="NCBI Taxonomy" id="412755"/>
    <lineage>
        <taxon>unclassified sequences</taxon>
        <taxon>metagenomes</taxon>
        <taxon>ecological metagenomes</taxon>
    </lineage>
</organism>
<feature type="domain" description="Cation efflux protein cytoplasmic" evidence="3">
    <location>
        <begin position="59"/>
        <end position="112"/>
    </location>
</feature>
<gene>
    <name evidence="4" type="ORF">S01H4_32923</name>
</gene>
<evidence type="ECO:0000313" key="4">
    <source>
        <dbReference type="EMBL" id="GAG76047.1"/>
    </source>
</evidence>
<sequence length="147" mass="16460">MFLVPYFSLADSIIAILVGLYIIYEAIQLGRETVDALVDVANPELERKITKIGQELNITISKLKSRKIGSASFAEVEIELSSDLKLDQATAIAEKIEKQLLKEIPELKQVIVLAQSHDISRSVIRPRFGLSQIRGHGRGRQRPKQII</sequence>
<feature type="non-terminal residue" evidence="4">
    <location>
        <position position="147"/>
    </location>
</feature>
<keyword evidence="1" id="KW-0813">Transport</keyword>
<proteinExistence type="predicted"/>
<dbReference type="EMBL" id="BART01017270">
    <property type="protein sequence ID" value="GAG76047.1"/>
    <property type="molecule type" value="Genomic_DNA"/>
</dbReference>
<protein>
    <recommendedName>
        <fullName evidence="3">Cation efflux protein cytoplasmic domain-containing protein</fullName>
    </recommendedName>
</protein>
<keyword evidence="2" id="KW-0812">Transmembrane</keyword>
<reference evidence="4" key="1">
    <citation type="journal article" date="2014" name="Front. Microbiol.">
        <title>High frequency of phylogenetically diverse reductive dehalogenase-homologous genes in deep subseafloor sedimentary metagenomes.</title>
        <authorList>
            <person name="Kawai M."/>
            <person name="Futagami T."/>
            <person name="Toyoda A."/>
            <person name="Takaki Y."/>
            <person name="Nishi S."/>
            <person name="Hori S."/>
            <person name="Arai W."/>
            <person name="Tsubouchi T."/>
            <person name="Morono Y."/>
            <person name="Uchiyama I."/>
            <person name="Ito T."/>
            <person name="Fujiyama A."/>
            <person name="Inagaki F."/>
            <person name="Takami H."/>
        </authorList>
    </citation>
    <scope>NUCLEOTIDE SEQUENCE</scope>
    <source>
        <strain evidence="4">Expedition CK06-06</strain>
    </source>
</reference>
<dbReference type="GO" id="GO:0008324">
    <property type="term" value="F:monoatomic cation transmembrane transporter activity"/>
    <property type="evidence" value="ECO:0007669"/>
    <property type="project" value="TreeGrafter"/>
</dbReference>
<dbReference type="PANTHER" id="PTHR43840">
    <property type="entry name" value="MITOCHONDRIAL METAL TRANSPORTER 1-RELATED"/>
    <property type="match status" value="1"/>
</dbReference>
<dbReference type="InterPro" id="IPR027470">
    <property type="entry name" value="Cation_efflux_CTD"/>
</dbReference>
<accession>X1B424</accession>
<comment type="caution">
    <text evidence="4">The sequence shown here is derived from an EMBL/GenBank/DDBJ whole genome shotgun (WGS) entry which is preliminary data.</text>
</comment>
<dbReference type="AlphaFoldDB" id="X1B424"/>
<dbReference type="InterPro" id="IPR036837">
    <property type="entry name" value="Cation_efflux_CTD_sf"/>
</dbReference>
<evidence type="ECO:0000259" key="3">
    <source>
        <dbReference type="Pfam" id="PF16916"/>
    </source>
</evidence>
<keyword evidence="2" id="KW-1133">Transmembrane helix</keyword>
<dbReference type="SUPFAM" id="SSF160240">
    <property type="entry name" value="Cation efflux protein cytoplasmic domain-like"/>
    <property type="match status" value="1"/>
</dbReference>
<dbReference type="Gene3D" id="3.30.70.1350">
    <property type="entry name" value="Cation efflux protein, cytoplasmic domain"/>
    <property type="match status" value="1"/>
</dbReference>
<keyword evidence="2" id="KW-0472">Membrane</keyword>
<dbReference type="PANTHER" id="PTHR43840:SF15">
    <property type="entry name" value="MITOCHONDRIAL METAL TRANSPORTER 1-RELATED"/>
    <property type="match status" value="1"/>
</dbReference>
<dbReference type="GO" id="GO:0016020">
    <property type="term" value="C:membrane"/>
    <property type="evidence" value="ECO:0007669"/>
    <property type="project" value="TreeGrafter"/>
</dbReference>
<feature type="transmembrane region" description="Helical" evidence="2">
    <location>
        <begin position="6"/>
        <end position="24"/>
    </location>
</feature>
<dbReference type="InterPro" id="IPR050291">
    <property type="entry name" value="CDF_Transporter"/>
</dbReference>
<evidence type="ECO:0000256" key="1">
    <source>
        <dbReference type="ARBA" id="ARBA00022448"/>
    </source>
</evidence>
<name>X1B424_9ZZZZ</name>
<evidence type="ECO:0000256" key="2">
    <source>
        <dbReference type="SAM" id="Phobius"/>
    </source>
</evidence>
<dbReference type="Pfam" id="PF16916">
    <property type="entry name" value="ZT_dimer"/>
    <property type="match status" value="1"/>
</dbReference>